<keyword evidence="6" id="KW-1185">Reference proteome</keyword>
<dbReference type="InterPro" id="IPR017853">
    <property type="entry name" value="GH"/>
</dbReference>
<reference evidence="5 6" key="1">
    <citation type="submission" date="2019-09" db="EMBL/GenBank/DDBJ databases">
        <title>A chromosome-level genome assembly of the Chinese tupelo Nyssa sinensis.</title>
        <authorList>
            <person name="Yang X."/>
            <person name="Kang M."/>
            <person name="Yang Y."/>
            <person name="Xiong H."/>
            <person name="Wang M."/>
            <person name="Zhang Z."/>
            <person name="Wang Z."/>
            <person name="Wu H."/>
            <person name="Ma T."/>
            <person name="Liu J."/>
            <person name="Xi Z."/>
        </authorList>
    </citation>
    <scope>NUCLEOTIDE SEQUENCE [LARGE SCALE GENOMIC DNA]</scope>
    <source>
        <strain evidence="5">J267</strain>
        <tissue evidence="5">Leaf</tissue>
    </source>
</reference>
<proteinExistence type="inferred from homology"/>
<dbReference type="Gene3D" id="3.20.20.80">
    <property type="entry name" value="Glycosidases"/>
    <property type="match status" value="2"/>
</dbReference>
<evidence type="ECO:0000256" key="1">
    <source>
        <dbReference type="ARBA" id="ARBA00010838"/>
    </source>
</evidence>
<dbReference type="EMBL" id="CM018048">
    <property type="protein sequence ID" value="KAA8522511.1"/>
    <property type="molecule type" value="Genomic_DNA"/>
</dbReference>
<dbReference type="PRINTS" id="PR00131">
    <property type="entry name" value="GLHYDRLASE1"/>
</dbReference>
<dbReference type="Pfam" id="PF00232">
    <property type="entry name" value="Glyco_hydro_1"/>
    <property type="match status" value="2"/>
</dbReference>
<evidence type="ECO:0000256" key="3">
    <source>
        <dbReference type="ARBA" id="ARBA00023295"/>
    </source>
</evidence>
<evidence type="ECO:0000256" key="4">
    <source>
        <dbReference type="RuleBase" id="RU003690"/>
    </source>
</evidence>
<organism evidence="5 6">
    <name type="scientific">Nyssa sinensis</name>
    <dbReference type="NCBI Taxonomy" id="561372"/>
    <lineage>
        <taxon>Eukaryota</taxon>
        <taxon>Viridiplantae</taxon>
        <taxon>Streptophyta</taxon>
        <taxon>Embryophyta</taxon>
        <taxon>Tracheophyta</taxon>
        <taxon>Spermatophyta</taxon>
        <taxon>Magnoliopsida</taxon>
        <taxon>eudicotyledons</taxon>
        <taxon>Gunneridae</taxon>
        <taxon>Pentapetalae</taxon>
        <taxon>asterids</taxon>
        <taxon>Cornales</taxon>
        <taxon>Nyssaceae</taxon>
        <taxon>Nyssa</taxon>
    </lineage>
</organism>
<keyword evidence="2" id="KW-0378">Hydrolase</keyword>
<dbReference type="PANTHER" id="PTHR10353">
    <property type="entry name" value="GLYCOSYL HYDROLASE"/>
    <property type="match status" value="1"/>
</dbReference>
<evidence type="ECO:0000313" key="6">
    <source>
        <dbReference type="Proteomes" id="UP000325577"/>
    </source>
</evidence>
<dbReference type="PANTHER" id="PTHR10353:SF137">
    <property type="entry name" value="MYROSINASE 3-RELATED"/>
    <property type="match status" value="1"/>
</dbReference>
<sequence length="427" mass="48825">MLHVIEPPTGHHSHQNYCLGKMTDCSNGMVAIDSYHRFKEDVSIMKKMGLDAYRFSISWSRLLPCGKLCGGVNKEGINFYNTFIDELIANGIEPFVTLFHWDLPQALEDEYGGFLSHRIIADYVDFADLCFWEFGDRVKHWATCNEPWTYTVCGYVRGSFAPGRGTTHSTVSLRSLTALGRGSLLDTHICTDGDPGTEPYIVAHNLLLCHAAAVEAYRSKYQTSQKGKIGIVLNSSCWDGINYYTSNYAKDAPHAGDDGKLNYTTDSKVELLTERNKVPIGPPAGSTWLLICPEGIYKLLDCIRKKYNNPLVYITENGVDEKNDNTLTLAEARHDEIRRDYHDKHLRFVRYAIHEGANVKGYFVWSFMDNFEWSEGYTVRFGMIYIDYKNDLTRYPKDSAIWFRNFLTKSKKRPVVYNELDNLPNKK</sequence>
<protein>
    <recommendedName>
        <fullName evidence="7">Beta-glucosidase</fullName>
    </recommendedName>
</protein>
<gene>
    <name evidence="5" type="ORF">F0562_013128</name>
</gene>
<dbReference type="OrthoDB" id="65569at2759"/>
<dbReference type="Proteomes" id="UP000325577">
    <property type="component" value="Linkage Group LG5"/>
</dbReference>
<evidence type="ECO:0000256" key="2">
    <source>
        <dbReference type="ARBA" id="ARBA00022801"/>
    </source>
</evidence>
<keyword evidence="3" id="KW-0326">Glycosidase</keyword>
<accession>A0A5J4ZZI8</accession>
<dbReference type="GO" id="GO:0005975">
    <property type="term" value="P:carbohydrate metabolic process"/>
    <property type="evidence" value="ECO:0007669"/>
    <property type="project" value="InterPro"/>
</dbReference>
<comment type="similarity">
    <text evidence="1 4">Belongs to the glycosyl hydrolase 1 family.</text>
</comment>
<dbReference type="InterPro" id="IPR001360">
    <property type="entry name" value="Glyco_hydro_1"/>
</dbReference>
<dbReference type="AlphaFoldDB" id="A0A5J4ZZI8"/>
<evidence type="ECO:0008006" key="7">
    <source>
        <dbReference type="Google" id="ProtNLM"/>
    </source>
</evidence>
<evidence type="ECO:0000313" key="5">
    <source>
        <dbReference type="EMBL" id="KAA8522511.1"/>
    </source>
</evidence>
<name>A0A5J4ZZI8_9ASTE</name>
<dbReference type="GO" id="GO:0008422">
    <property type="term" value="F:beta-glucosidase activity"/>
    <property type="evidence" value="ECO:0007669"/>
    <property type="project" value="TreeGrafter"/>
</dbReference>
<dbReference type="SUPFAM" id="SSF51445">
    <property type="entry name" value="(Trans)glycosidases"/>
    <property type="match status" value="1"/>
</dbReference>